<evidence type="ECO:0000256" key="1">
    <source>
        <dbReference type="SAM" id="MobiDB-lite"/>
    </source>
</evidence>
<dbReference type="Proteomes" id="UP000663834">
    <property type="component" value="Unassembled WGS sequence"/>
</dbReference>
<proteinExistence type="predicted"/>
<protein>
    <submittedName>
        <fullName evidence="2">Uncharacterized protein</fullName>
    </submittedName>
</protein>
<reference evidence="2" key="1">
    <citation type="submission" date="2021-02" db="EMBL/GenBank/DDBJ databases">
        <authorList>
            <person name="Nowell W R."/>
        </authorList>
    </citation>
    <scope>NUCLEOTIDE SEQUENCE</scope>
</reference>
<dbReference type="Proteomes" id="UP000681720">
    <property type="component" value="Unassembled WGS sequence"/>
</dbReference>
<feature type="region of interest" description="Disordered" evidence="1">
    <location>
        <begin position="38"/>
        <end position="79"/>
    </location>
</feature>
<dbReference type="EMBL" id="CAJOBJ010345101">
    <property type="protein sequence ID" value="CAF5200286.1"/>
    <property type="molecule type" value="Genomic_DNA"/>
</dbReference>
<dbReference type="EMBL" id="CAJNOW010022007">
    <property type="protein sequence ID" value="CAF1686084.1"/>
    <property type="molecule type" value="Genomic_DNA"/>
</dbReference>
<feature type="compositionally biased region" description="Polar residues" evidence="1">
    <location>
        <begin position="38"/>
        <end position="48"/>
    </location>
</feature>
<comment type="caution">
    <text evidence="2">The sequence shown here is derived from an EMBL/GenBank/DDBJ whole genome shotgun (WGS) entry which is preliminary data.</text>
</comment>
<sequence>DDLYLLVTSKIKSITNTIPIEEIKQEITQKWKEINTNYVPTSKSSFSRTKPRKQGPASIAPIEPIADNRWNKERHRHRH</sequence>
<evidence type="ECO:0000313" key="3">
    <source>
        <dbReference type="EMBL" id="CAF5200286.1"/>
    </source>
</evidence>
<evidence type="ECO:0000313" key="4">
    <source>
        <dbReference type="Proteomes" id="UP000663834"/>
    </source>
</evidence>
<gene>
    <name evidence="3" type="ORF">GIL414_LOCUS76331</name>
    <name evidence="2" type="ORF">KQP761_LOCUS38591</name>
</gene>
<feature type="non-terminal residue" evidence="2">
    <location>
        <position position="1"/>
    </location>
</feature>
<accession>A0A816HCZ6</accession>
<organism evidence="2 4">
    <name type="scientific">Rotaria magnacalcarata</name>
    <dbReference type="NCBI Taxonomy" id="392030"/>
    <lineage>
        <taxon>Eukaryota</taxon>
        <taxon>Metazoa</taxon>
        <taxon>Spiralia</taxon>
        <taxon>Gnathifera</taxon>
        <taxon>Rotifera</taxon>
        <taxon>Eurotatoria</taxon>
        <taxon>Bdelloidea</taxon>
        <taxon>Philodinida</taxon>
        <taxon>Philodinidae</taxon>
        <taxon>Rotaria</taxon>
    </lineage>
</organism>
<evidence type="ECO:0000313" key="2">
    <source>
        <dbReference type="EMBL" id="CAF1686084.1"/>
    </source>
</evidence>
<dbReference type="AlphaFoldDB" id="A0A816HCZ6"/>
<name>A0A816HCZ6_9BILA</name>